<feature type="transmembrane region" description="Helical" evidence="7">
    <location>
        <begin position="310"/>
        <end position="329"/>
    </location>
</feature>
<sequence>MAGCTVGGSHMLDYLHKFLDFFAANPALAYGLGFLAAMVEALPVVGAVVPGSTLIIAIGALVATDAIQFWPLSGWVILGAVVGDTIAYNVGRIYGRSIVTRWPFSRHPRLVEEAERFFARHGGKSVLFGRFLPATRAFVPLFAGILLLPPARFYPAVILSAAMWAFAHILPGVAVGASLTLAGAVAGRLLIFIALLVAVLLLALWLMRLILRIFIPWIGRLAGRADAWAVTGDRWPQRLMRSLLEPGERELRGLIVAVALLVATLWLFFAILEGVVGGEPLVRADSAIFGLLQNLRSPWGDGLMVAVTELGDPVVVIGITLAVLLWLLSQRAWRTALYWMAAVTLSSFFNTGLKMMLYRPRPAPDLYSGWGAFSFPSGHATVNIVMWGFLAFLATREMKPLGRRIFIAFTVGLVSLIAISRLYLGAHWFSDVSAGLAFGAAWLTLLGTVYLHHRPERIHSRGLAVAAVAALVGIGAFHIHSNHDRDLAFYGVRQQTEAISLEAWRQGGWNALPERRIDLKGHYEEPFTVAWVGPPRAVARKLDEAGWREPVRWSLSSLLAWLLPNPGPEALPVLPRLDDGRPPVLIRLLPRPDGSRLVLRLWPTQLVIHDEAGASQPVMVGTVAAQQPRRLLKLITLNRMQGSFDAARDVLAQTLQSGRLVAHVGAAANEGWDGRMLLLETPGP</sequence>
<dbReference type="CDD" id="cd03392">
    <property type="entry name" value="PAP2_like_2"/>
    <property type="match status" value="1"/>
</dbReference>
<feature type="transmembrane region" description="Helical" evidence="7">
    <location>
        <begin position="336"/>
        <end position="358"/>
    </location>
</feature>
<feature type="transmembrane region" description="Helical" evidence="7">
    <location>
        <begin position="463"/>
        <end position="480"/>
    </location>
</feature>
<evidence type="ECO:0000259" key="8">
    <source>
        <dbReference type="SMART" id="SM00014"/>
    </source>
</evidence>
<evidence type="ECO:0000256" key="2">
    <source>
        <dbReference type="ARBA" id="ARBA00010792"/>
    </source>
</evidence>
<dbReference type="Pfam" id="PF01569">
    <property type="entry name" value="PAP2"/>
    <property type="match status" value="1"/>
</dbReference>
<dbReference type="OrthoDB" id="9801622at2"/>
<evidence type="ECO:0000256" key="5">
    <source>
        <dbReference type="ARBA" id="ARBA00022989"/>
    </source>
</evidence>
<dbReference type="InterPro" id="IPR032816">
    <property type="entry name" value="VTT_dom"/>
</dbReference>
<dbReference type="Proteomes" id="UP000326202">
    <property type="component" value="Chromosome"/>
</dbReference>
<dbReference type="InterPro" id="IPR025902">
    <property type="entry name" value="LssY-like-C_dom"/>
</dbReference>
<dbReference type="InterPro" id="IPR032818">
    <property type="entry name" value="DedA-like"/>
</dbReference>
<dbReference type="Pfam" id="PF14067">
    <property type="entry name" value="LssY_C"/>
    <property type="match status" value="1"/>
</dbReference>
<keyword evidence="4 7" id="KW-0812">Transmembrane</keyword>
<dbReference type="AlphaFoldDB" id="A0A5J6MG03"/>
<dbReference type="PANTHER" id="PTHR30353">
    <property type="entry name" value="INNER MEMBRANE PROTEIN DEDA-RELATED"/>
    <property type="match status" value="1"/>
</dbReference>
<evidence type="ECO:0000313" key="10">
    <source>
        <dbReference type="Proteomes" id="UP000326202"/>
    </source>
</evidence>
<feature type="transmembrane region" description="Helical" evidence="7">
    <location>
        <begin position="432"/>
        <end position="451"/>
    </location>
</feature>
<feature type="transmembrane region" description="Helical" evidence="7">
    <location>
        <begin position="69"/>
        <end position="91"/>
    </location>
</feature>
<dbReference type="EMBL" id="CP042906">
    <property type="protein sequence ID" value="QEX16373.1"/>
    <property type="molecule type" value="Genomic_DNA"/>
</dbReference>
<feature type="domain" description="Phosphatidic acid phosphatase type 2/haloperoxidase" evidence="8">
    <location>
        <begin position="336"/>
        <end position="447"/>
    </location>
</feature>
<organism evidence="9 10">
    <name type="scientific">Hypericibacter terrae</name>
    <dbReference type="NCBI Taxonomy" id="2602015"/>
    <lineage>
        <taxon>Bacteria</taxon>
        <taxon>Pseudomonadati</taxon>
        <taxon>Pseudomonadota</taxon>
        <taxon>Alphaproteobacteria</taxon>
        <taxon>Rhodospirillales</taxon>
        <taxon>Dongiaceae</taxon>
        <taxon>Hypericibacter</taxon>
    </lineage>
</organism>
<gene>
    <name evidence="9" type="ORF">FRZ44_16660</name>
</gene>
<evidence type="ECO:0000256" key="1">
    <source>
        <dbReference type="ARBA" id="ARBA00004651"/>
    </source>
</evidence>
<reference evidence="9 10" key="1">
    <citation type="submission" date="2019-08" db="EMBL/GenBank/DDBJ databases">
        <title>Hyperibacter terrae gen. nov., sp. nov. and Hyperibacter viscosus sp. nov., two new members in the family Rhodospirillaceae isolated from the rhizosphere of Hypericum perforatum.</title>
        <authorList>
            <person name="Noviana Z."/>
        </authorList>
    </citation>
    <scope>NUCLEOTIDE SEQUENCE [LARGE SCALE GENOMIC DNA]</scope>
    <source>
        <strain evidence="9 10">R5913</strain>
    </source>
</reference>
<keyword evidence="10" id="KW-1185">Reference proteome</keyword>
<proteinExistence type="inferred from homology"/>
<dbReference type="PANTHER" id="PTHR30353:SF15">
    <property type="entry name" value="INNER MEMBRANE PROTEIN YABI"/>
    <property type="match status" value="1"/>
</dbReference>
<feature type="transmembrane region" description="Helical" evidence="7">
    <location>
        <begin position="18"/>
        <end position="37"/>
    </location>
</feature>
<dbReference type="Gene3D" id="1.20.144.10">
    <property type="entry name" value="Phosphatidic acid phosphatase type 2/haloperoxidase"/>
    <property type="match status" value="2"/>
</dbReference>
<dbReference type="SUPFAM" id="SSF48317">
    <property type="entry name" value="Acid phosphatase/Vanadium-dependent haloperoxidase"/>
    <property type="match status" value="1"/>
</dbReference>
<feature type="transmembrane region" description="Helical" evidence="7">
    <location>
        <begin position="153"/>
        <end position="177"/>
    </location>
</feature>
<feature type="transmembrane region" description="Helical" evidence="7">
    <location>
        <begin position="126"/>
        <end position="147"/>
    </location>
</feature>
<name>A0A5J6MG03_9PROT</name>
<comment type="similarity">
    <text evidence="2">Belongs to the DedA family.</text>
</comment>
<dbReference type="KEGG" id="htq:FRZ44_16660"/>
<feature type="transmembrane region" description="Helical" evidence="7">
    <location>
        <begin position="251"/>
        <end position="272"/>
    </location>
</feature>
<keyword evidence="5 7" id="KW-1133">Transmembrane helix</keyword>
<dbReference type="InterPro" id="IPR036938">
    <property type="entry name" value="PAP2/HPO_sf"/>
</dbReference>
<dbReference type="InterPro" id="IPR000326">
    <property type="entry name" value="PAP2/HPO"/>
</dbReference>
<dbReference type="GO" id="GO:0005886">
    <property type="term" value="C:plasma membrane"/>
    <property type="evidence" value="ECO:0007669"/>
    <property type="project" value="UniProtKB-SubCell"/>
</dbReference>
<dbReference type="Pfam" id="PF09335">
    <property type="entry name" value="VTT_dom"/>
    <property type="match status" value="1"/>
</dbReference>
<dbReference type="SMART" id="SM00014">
    <property type="entry name" value="acidPPc"/>
    <property type="match status" value="1"/>
</dbReference>
<evidence type="ECO:0000256" key="7">
    <source>
        <dbReference type="SAM" id="Phobius"/>
    </source>
</evidence>
<evidence type="ECO:0000256" key="6">
    <source>
        <dbReference type="ARBA" id="ARBA00023136"/>
    </source>
</evidence>
<comment type="subcellular location">
    <subcellularLocation>
        <location evidence="1">Cell membrane</location>
        <topology evidence="1">Multi-pass membrane protein</topology>
    </subcellularLocation>
</comment>
<evidence type="ECO:0000256" key="4">
    <source>
        <dbReference type="ARBA" id="ARBA00022692"/>
    </source>
</evidence>
<evidence type="ECO:0000313" key="9">
    <source>
        <dbReference type="EMBL" id="QEX16373.1"/>
    </source>
</evidence>
<keyword evidence="3" id="KW-1003">Cell membrane</keyword>
<accession>A0A5J6MG03</accession>
<feature type="transmembrane region" description="Helical" evidence="7">
    <location>
        <begin position="189"/>
        <end position="207"/>
    </location>
</feature>
<feature type="transmembrane region" description="Helical" evidence="7">
    <location>
        <begin position="370"/>
        <end position="393"/>
    </location>
</feature>
<protein>
    <submittedName>
        <fullName evidence="9">Membrane protein</fullName>
    </submittedName>
</protein>
<feature type="transmembrane region" description="Helical" evidence="7">
    <location>
        <begin position="44"/>
        <end position="63"/>
    </location>
</feature>
<evidence type="ECO:0000256" key="3">
    <source>
        <dbReference type="ARBA" id="ARBA00022475"/>
    </source>
</evidence>
<feature type="transmembrane region" description="Helical" evidence="7">
    <location>
        <begin position="405"/>
        <end position="426"/>
    </location>
</feature>
<keyword evidence="6 7" id="KW-0472">Membrane</keyword>